<sequence length="58" mass="7072">MFKLQLKWQKEGEWIDTVYAPTEYATAFFRWRQYQELWGDTHTYRLLDVTPQEVAQAS</sequence>
<evidence type="ECO:0000313" key="2">
    <source>
        <dbReference type="Proteomes" id="UP000185321"/>
    </source>
</evidence>
<reference evidence="1 2" key="1">
    <citation type="submission" date="2013-12" db="EMBL/GenBank/DDBJ databases">
        <title>Ecological redundancy of diverse viral populations within a natural community.</title>
        <authorList>
            <person name="Gregory A.C."/>
            <person name="LaButti K."/>
            <person name="Copeland A."/>
            <person name="Woyke T."/>
            <person name="Sullivan M.B."/>
        </authorList>
    </citation>
    <scope>NUCLEOTIDE SEQUENCE [LARGE SCALE GENOMIC DNA]</scope>
    <source>
        <strain evidence="1">Syn7803C8</strain>
    </source>
</reference>
<organism evidence="1 2">
    <name type="scientific">Synechococcus phage ACG-2014f_Syn7803C8</name>
    <dbReference type="NCBI Taxonomy" id="2790336"/>
    <lineage>
        <taxon>Viruses</taxon>
        <taxon>Duplodnaviria</taxon>
        <taxon>Heunggongvirae</taxon>
        <taxon>Uroviricota</taxon>
        <taxon>Caudoviricetes</taxon>
        <taxon>Pantevenvirales</taxon>
        <taxon>Kyanoviridae</taxon>
        <taxon>Atlauavirus</taxon>
        <taxon>Atlauavirus tusconc8</taxon>
    </lineage>
</organism>
<keyword evidence="2" id="KW-1185">Reference proteome</keyword>
<gene>
    <name evidence="1" type="ORF">Syn7803C8_82</name>
</gene>
<name>A0A0E3F5G4_9CAUD</name>
<accession>A0A0E3F5G4</accession>
<dbReference type="EMBL" id="KJ019058">
    <property type="protein sequence ID" value="AIX21406.1"/>
    <property type="molecule type" value="Genomic_DNA"/>
</dbReference>
<dbReference type="Proteomes" id="UP000185321">
    <property type="component" value="Segment"/>
</dbReference>
<protein>
    <submittedName>
        <fullName evidence="1">Uncharacterized protein</fullName>
    </submittedName>
</protein>
<proteinExistence type="predicted"/>
<dbReference type="KEGG" id="vg:24171935"/>
<dbReference type="RefSeq" id="YP_009134296.1">
    <property type="nucleotide sequence ID" value="NC_026927.1"/>
</dbReference>
<evidence type="ECO:0000313" key="1">
    <source>
        <dbReference type="EMBL" id="AIX21406.1"/>
    </source>
</evidence>